<organism evidence="3">
    <name type="scientific">Timema cristinae</name>
    <name type="common">Walking stick</name>
    <dbReference type="NCBI Taxonomy" id="61476"/>
    <lineage>
        <taxon>Eukaryota</taxon>
        <taxon>Metazoa</taxon>
        <taxon>Ecdysozoa</taxon>
        <taxon>Arthropoda</taxon>
        <taxon>Hexapoda</taxon>
        <taxon>Insecta</taxon>
        <taxon>Pterygota</taxon>
        <taxon>Neoptera</taxon>
        <taxon>Polyneoptera</taxon>
        <taxon>Phasmatodea</taxon>
        <taxon>Timematodea</taxon>
        <taxon>Timematoidea</taxon>
        <taxon>Timematidae</taxon>
        <taxon>Timema</taxon>
    </lineage>
</organism>
<reference evidence="3" key="1">
    <citation type="submission" date="2020-11" db="EMBL/GenBank/DDBJ databases">
        <authorList>
            <person name="Tran Van P."/>
        </authorList>
    </citation>
    <scope>NUCLEOTIDE SEQUENCE</scope>
</reference>
<feature type="compositionally biased region" description="Pro residues" evidence="1">
    <location>
        <begin position="583"/>
        <end position="595"/>
    </location>
</feature>
<proteinExistence type="predicted"/>
<dbReference type="EMBL" id="OC320439">
    <property type="protein sequence ID" value="CAD7408078.1"/>
    <property type="molecule type" value="Genomic_DNA"/>
</dbReference>
<name>A0A7R9D534_TIMCR</name>
<feature type="region of interest" description="Disordered" evidence="1">
    <location>
        <begin position="383"/>
        <end position="418"/>
    </location>
</feature>
<feature type="compositionally biased region" description="Polar residues" evidence="1">
    <location>
        <begin position="610"/>
        <end position="620"/>
    </location>
</feature>
<feature type="compositionally biased region" description="Polar residues" evidence="1">
    <location>
        <begin position="292"/>
        <end position="303"/>
    </location>
</feature>
<feature type="region of interest" description="Disordered" evidence="1">
    <location>
        <begin position="205"/>
        <end position="241"/>
    </location>
</feature>
<feature type="compositionally biased region" description="Low complexity" evidence="1">
    <location>
        <begin position="596"/>
        <end position="609"/>
    </location>
</feature>
<protein>
    <submittedName>
        <fullName evidence="3">Uncharacterized protein</fullName>
    </submittedName>
</protein>
<feature type="region of interest" description="Disordered" evidence="1">
    <location>
        <begin position="432"/>
        <end position="469"/>
    </location>
</feature>
<keyword evidence="2" id="KW-0732">Signal</keyword>
<feature type="region of interest" description="Disordered" evidence="1">
    <location>
        <begin position="83"/>
        <end position="107"/>
    </location>
</feature>
<feature type="signal peptide" evidence="2">
    <location>
        <begin position="1"/>
        <end position="20"/>
    </location>
</feature>
<evidence type="ECO:0000313" key="3">
    <source>
        <dbReference type="EMBL" id="CAD7408078.1"/>
    </source>
</evidence>
<feature type="chain" id="PRO_5031375965" evidence="2">
    <location>
        <begin position="21"/>
        <end position="647"/>
    </location>
</feature>
<feature type="region of interest" description="Disordered" evidence="1">
    <location>
        <begin position="322"/>
        <end position="354"/>
    </location>
</feature>
<feature type="region of interest" description="Disordered" evidence="1">
    <location>
        <begin position="287"/>
        <end position="309"/>
    </location>
</feature>
<feature type="compositionally biased region" description="Gly residues" evidence="1">
    <location>
        <begin position="442"/>
        <end position="454"/>
    </location>
</feature>
<feature type="region of interest" description="Disordered" evidence="1">
    <location>
        <begin position="575"/>
        <end position="633"/>
    </location>
</feature>
<feature type="compositionally biased region" description="Low complexity" evidence="1">
    <location>
        <begin position="394"/>
        <end position="409"/>
    </location>
</feature>
<evidence type="ECO:0000256" key="2">
    <source>
        <dbReference type="SAM" id="SignalP"/>
    </source>
</evidence>
<gene>
    <name evidence="3" type="ORF">TCEB3V08_LOCUS9350</name>
</gene>
<accession>A0A7R9D534</accession>
<feature type="compositionally biased region" description="Basic and acidic residues" evidence="1">
    <location>
        <begin position="515"/>
        <end position="526"/>
    </location>
</feature>
<sequence length="647" mass="68176">MDNSHWCAMFVWTIVTGALCRLDNSHWCAMSSGQSSLVRNVVWTIVTGAPCRLDNSHWCSITMRRASYTPLPQQSEPLIVVEESGGTDDEDESPTGGGDTPQLNLAADSPLLNPCLLSPYRDMRKRSLPTPQCTTGITASQVRRLSEHGGETAATAGREAAFLATLSSGPAPAQGGRRHSVVTISRAPPTGILFGRNRRESIAVFPSSGGMSGRVLPPRRDSCSAVPPPPPSTASTTGGGGSTFNLQLDIMDDIAEIKAARKVRLKMWQGPGGRDKMCEVQPMDAEGGATPTRYTTQQHSGTSLGAPPIPMTRRYSDFVTAPPGVATQQHPRRRASEQVHGEVSPTPGTSSGRSLAAGIVCSNTDLISILSSLATSSQEINRYPEDQMMQQDTSASSSPGGKSLKKSSGVVEQKRKKLKDLRSNSFDISMLLGAGAGKPTSPGGGGGKSGGGVGPSSWFTKRHQPRKTSDVGAAIGVKVPQPVVVTFQDDKTNVSLSQAEVVVPPPTEAAAALTRTEEDVRGEPASRETGTTAQDHKVGVQGQHIRQVMWDGKSGSVVDAQMLGSAIEVFLARKGSGNEIQTPPTPPPRPSPSPSKVPGSGAAPPGSSTWFPNKTQSQQKQQEEDEASASDSCDTSLCATLKDLFVK</sequence>
<dbReference type="AlphaFoldDB" id="A0A7R9D534"/>
<feature type="region of interest" description="Disordered" evidence="1">
    <location>
        <begin position="512"/>
        <end position="540"/>
    </location>
</feature>
<evidence type="ECO:0000256" key="1">
    <source>
        <dbReference type="SAM" id="MobiDB-lite"/>
    </source>
</evidence>